<dbReference type="RefSeq" id="WP_073097176.1">
    <property type="nucleotide sequence ID" value="NZ_FRCY01000016.1"/>
</dbReference>
<feature type="domain" description="Lipoyl-binding" evidence="11">
    <location>
        <begin position="78"/>
        <end position="154"/>
    </location>
</feature>
<evidence type="ECO:0000259" key="11">
    <source>
        <dbReference type="PROSITE" id="PS50968"/>
    </source>
</evidence>
<evidence type="ECO:0000256" key="9">
    <source>
        <dbReference type="RuleBase" id="RU364072"/>
    </source>
</evidence>
<dbReference type="Pfam" id="PF00364">
    <property type="entry name" value="Biotin_lipoyl"/>
    <property type="match status" value="1"/>
</dbReference>
<dbReference type="CDD" id="cd06850">
    <property type="entry name" value="biotinyl_domain"/>
    <property type="match status" value="1"/>
</dbReference>
<dbReference type="STRING" id="388280.SAMN04488057_116111"/>
<dbReference type="UniPathway" id="UPA00094"/>
<feature type="region of interest" description="Disordered" evidence="10">
    <location>
        <begin position="50"/>
        <end position="74"/>
    </location>
</feature>
<dbReference type="GO" id="GO:0006633">
    <property type="term" value="P:fatty acid biosynthetic process"/>
    <property type="evidence" value="ECO:0007669"/>
    <property type="project" value="UniProtKB-UniPathway"/>
</dbReference>
<evidence type="ECO:0000313" key="12">
    <source>
        <dbReference type="EMBL" id="SHN28802.1"/>
    </source>
</evidence>
<proteinExistence type="predicted"/>
<evidence type="ECO:0000256" key="5">
    <source>
        <dbReference type="ARBA" id="ARBA00022832"/>
    </source>
</evidence>
<dbReference type="SUPFAM" id="SSF51230">
    <property type="entry name" value="Single hybrid motif"/>
    <property type="match status" value="1"/>
</dbReference>
<dbReference type="PRINTS" id="PR01071">
    <property type="entry name" value="ACOABIOTINCC"/>
</dbReference>
<evidence type="ECO:0000256" key="7">
    <source>
        <dbReference type="ARBA" id="ARBA00023160"/>
    </source>
</evidence>
<evidence type="ECO:0000256" key="4">
    <source>
        <dbReference type="ARBA" id="ARBA00022516"/>
    </source>
</evidence>
<accession>A0A1M7QDE1</accession>
<name>A0A1M7QDE1_9BACT</name>
<keyword evidence="5 9" id="KW-0276">Fatty acid metabolism</keyword>
<organism evidence="12 13">
    <name type="scientific">Cyclobacterium lianum</name>
    <dbReference type="NCBI Taxonomy" id="388280"/>
    <lineage>
        <taxon>Bacteria</taxon>
        <taxon>Pseudomonadati</taxon>
        <taxon>Bacteroidota</taxon>
        <taxon>Cytophagia</taxon>
        <taxon>Cytophagales</taxon>
        <taxon>Cyclobacteriaceae</taxon>
        <taxon>Cyclobacterium</taxon>
    </lineage>
</organism>
<evidence type="ECO:0000256" key="10">
    <source>
        <dbReference type="SAM" id="MobiDB-lite"/>
    </source>
</evidence>
<comment type="pathway">
    <text evidence="2 9">Lipid metabolism; fatty acid biosynthesis.</text>
</comment>
<protein>
    <recommendedName>
        <fullName evidence="3 9">Biotin carboxyl carrier protein of acetyl-CoA carboxylase</fullName>
    </recommendedName>
</protein>
<reference evidence="12 13" key="1">
    <citation type="submission" date="2016-11" db="EMBL/GenBank/DDBJ databases">
        <authorList>
            <person name="Jaros S."/>
            <person name="Januszkiewicz K."/>
            <person name="Wedrychowicz H."/>
        </authorList>
    </citation>
    <scope>NUCLEOTIDE SEQUENCE [LARGE SCALE GENOMIC DNA]</scope>
    <source>
        <strain evidence="12 13">CGMCC 1.6102</strain>
    </source>
</reference>
<dbReference type="EMBL" id="FRCY01000016">
    <property type="protein sequence ID" value="SHN28802.1"/>
    <property type="molecule type" value="Genomic_DNA"/>
</dbReference>
<keyword evidence="13" id="KW-1185">Reference proteome</keyword>
<evidence type="ECO:0000256" key="3">
    <source>
        <dbReference type="ARBA" id="ARBA00017562"/>
    </source>
</evidence>
<evidence type="ECO:0000256" key="1">
    <source>
        <dbReference type="ARBA" id="ARBA00003761"/>
    </source>
</evidence>
<evidence type="ECO:0000256" key="6">
    <source>
        <dbReference type="ARBA" id="ARBA00023098"/>
    </source>
</evidence>
<keyword evidence="7 9" id="KW-0275">Fatty acid biosynthesis</keyword>
<evidence type="ECO:0000256" key="8">
    <source>
        <dbReference type="ARBA" id="ARBA00023267"/>
    </source>
</evidence>
<keyword evidence="8 9" id="KW-0092">Biotin</keyword>
<dbReference type="PROSITE" id="PS00188">
    <property type="entry name" value="BIOTIN"/>
    <property type="match status" value="1"/>
</dbReference>
<dbReference type="InterPro" id="IPR000089">
    <property type="entry name" value="Biotin_lipoyl"/>
</dbReference>
<dbReference type="AlphaFoldDB" id="A0A1M7QDE1"/>
<dbReference type="OrthoDB" id="9811735at2"/>
<dbReference type="Gene3D" id="2.40.50.100">
    <property type="match status" value="1"/>
</dbReference>
<dbReference type="GO" id="GO:0009317">
    <property type="term" value="C:acetyl-CoA carboxylase complex"/>
    <property type="evidence" value="ECO:0007669"/>
    <property type="project" value="InterPro"/>
</dbReference>
<dbReference type="GO" id="GO:0003989">
    <property type="term" value="F:acetyl-CoA carboxylase activity"/>
    <property type="evidence" value="ECO:0007669"/>
    <property type="project" value="InterPro"/>
</dbReference>
<dbReference type="InterPro" id="IPR001882">
    <property type="entry name" value="Biotin_BS"/>
</dbReference>
<dbReference type="InterPro" id="IPR011053">
    <property type="entry name" value="Single_hybrid_motif"/>
</dbReference>
<dbReference type="PANTHER" id="PTHR45266">
    <property type="entry name" value="OXALOACETATE DECARBOXYLASE ALPHA CHAIN"/>
    <property type="match status" value="1"/>
</dbReference>
<gene>
    <name evidence="12" type="ORF">SAMN04488057_116111</name>
</gene>
<comment type="function">
    <text evidence="1 9">This protein is a component of the acetyl coenzyme A carboxylase complex; first, biotin carboxylase catalyzes the carboxylation of the carrier protein and then the transcarboxylase transfers the carboxyl group to form malonyl-CoA.</text>
</comment>
<dbReference type="InterPro" id="IPR050709">
    <property type="entry name" value="Biotin_Carboxyl_Carrier/Decarb"/>
</dbReference>
<dbReference type="PROSITE" id="PS50968">
    <property type="entry name" value="BIOTINYL_LIPOYL"/>
    <property type="match status" value="1"/>
</dbReference>
<evidence type="ECO:0000313" key="13">
    <source>
        <dbReference type="Proteomes" id="UP000184513"/>
    </source>
</evidence>
<keyword evidence="6 9" id="KW-0443">Lipid metabolism</keyword>
<dbReference type="NCBIfam" id="TIGR00531">
    <property type="entry name" value="BCCP"/>
    <property type="match status" value="1"/>
</dbReference>
<evidence type="ECO:0000256" key="2">
    <source>
        <dbReference type="ARBA" id="ARBA00005194"/>
    </source>
</evidence>
<keyword evidence="4 9" id="KW-0444">Lipid biosynthesis</keyword>
<dbReference type="Proteomes" id="UP000184513">
    <property type="component" value="Unassembled WGS sequence"/>
</dbReference>
<dbReference type="PANTHER" id="PTHR45266:SF3">
    <property type="entry name" value="OXALOACETATE DECARBOXYLASE ALPHA CHAIN"/>
    <property type="match status" value="1"/>
</dbReference>
<dbReference type="InterPro" id="IPR001249">
    <property type="entry name" value="AcCoA_biotinCC"/>
</dbReference>
<sequence>MKAKEIQELIDFISNSGLAEVKIETDEFKLSIKKHAEAPAAKAVENHYTPIPAAAPNPEPATQKEAVSESNEHANRSLLEVKSPMIGTFYRSANPDADFFVNIGDTIQKGQTVCIIEAMKLFNEVESEISGKVVKVLVEDASPVEYDQPLFLIEPQD</sequence>